<dbReference type="Proteomes" id="UP000051401">
    <property type="component" value="Unassembled WGS sequence"/>
</dbReference>
<dbReference type="EMBL" id="LAXI01000001">
    <property type="protein sequence ID" value="KRS19485.1"/>
    <property type="molecule type" value="Genomic_DNA"/>
</dbReference>
<dbReference type="STRING" id="540747.SAMN04488031_102465"/>
<dbReference type="EMBL" id="CP031598">
    <property type="protein sequence ID" value="QEW29194.1"/>
    <property type="molecule type" value="Genomic_DNA"/>
</dbReference>
<dbReference type="AlphaFoldDB" id="A0A0T5PE97"/>
<reference evidence="2 4" key="2">
    <citation type="submission" date="2018-08" db="EMBL/GenBank/DDBJ databases">
        <title>Genetic Globetrotter - A new plasmid hitch-hiking vast phylogenetic and geographic distances.</title>
        <authorList>
            <person name="Vollmers J."/>
            <person name="Petersen J."/>
        </authorList>
    </citation>
    <scope>NUCLEOTIDE SEQUENCE [LARGE SCALE GENOMIC DNA]</scope>
    <source>
        <strain evidence="2 4">DSM 26383</strain>
    </source>
</reference>
<evidence type="ECO:0000313" key="3">
    <source>
        <dbReference type="Proteomes" id="UP000051401"/>
    </source>
</evidence>
<keyword evidence="3" id="KW-1185">Reference proteome</keyword>
<gene>
    <name evidence="2" type="ORF">RIdsm_05036</name>
    <name evidence="1" type="ORF">XM52_01175</name>
</gene>
<dbReference type="PATRIC" id="fig|540747.5.peg.236"/>
<dbReference type="SUPFAM" id="SSF51182">
    <property type="entry name" value="RmlC-like cupins"/>
    <property type="match status" value="1"/>
</dbReference>
<dbReference type="GO" id="GO:0047869">
    <property type="term" value="F:dimethylpropiothetin dethiomethylase activity"/>
    <property type="evidence" value="ECO:0007669"/>
    <property type="project" value="InterPro"/>
</dbReference>
<protein>
    <submittedName>
        <fullName evidence="1">Transcriptional regulator</fullName>
    </submittedName>
</protein>
<dbReference type="Gene3D" id="2.60.120.10">
    <property type="entry name" value="Jelly Rolls"/>
    <property type="match status" value="1"/>
</dbReference>
<dbReference type="InterPro" id="IPR011051">
    <property type="entry name" value="RmlC_Cupin_sf"/>
</dbReference>
<dbReference type="InterPro" id="IPR014710">
    <property type="entry name" value="RmlC-like_jellyroll"/>
</dbReference>
<sequence length="200" mass="21690">MTARPDDLQSFLDASLDAFEAHAVDPEAQASLARIRAALAEPGEMAKKDGGRLPVCALLAEVAAPERFEAPDLRQVAEAFGQLEPRLEWRTRGGDMSTASENINEGHANAMIVGPGGIERRSDVWLGVSLLAPHVRYPDHTHPPEETYLVMSEGEFRHGDSGWFTPGVGGSLYNEPGITHAMRTADKPMFAMWALWGGEG</sequence>
<name>A0A0T5PE97_9RHOB</name>
<dbReference type="RefSeq" id="WP_057812427.1">
    <property type="nucleotide sequence ID" value="NZ_CP031598.1"/>
</dbReference>
<dbReference type="InterPro" id="IPR031723">
    <property type="entry name" value="DMSP_lyase"/>
</dbReference>
<evidence type="ECO:0000313" key="4">
    <source>
        <dbReference type="Proteomes" id="UP000325785"/>
    </source>
</evidence>
<dbReference type="KEGG" id="rid:RIdsm_05036"/>
<dbReference type="OrthoDB" id="9083851at2"/>
<reference evidence="1 3" key="1">
    <citation type="submission" date="2015-04" db="EMBL/GenBank/DDBJ databases">
        <title>The draft genome sequence of Roseovarius indicus B108T.</title>
        <authorList>
            <person name="Li G."/>
            <person name="Lai Q."/>
            <person name="Shao Z."/>
            <person name="Yan P."/>
        </authorList>
    </citation>
    <scope>NUCLEOTIDE SEQUENCE [LARGE SCALE GENOMIC DNA]</scope>
    <source>
        <strain evidence="1 3">B108</strain>
    </source>
</reference>
<proteinExistence type="predicted"/>
<evidence type="ECO:0000313" key="1">
    <source>
        <dbReference type="EMBL" id="KRS19485.1"/>
    </source>
</evidence>
<organism evidence="1 3">
    <name type="scientific">Roseovarius indicus</name>
    <dbReference type="NCBI Taxonomy" id="540747"/>
    <lineage>
        <taxon>Bacteria</taxon>
        <taxon>Pseudomonadati</taxon>
        <taxon>Pseudomonadota</taxon>
        <taxon>Alphaproteobacteria</taxon>
        <taxon>Rhodobacterales</taxon>
        <taxon>Roseobacteraceae</taxon>
        <taxon>Roseovarius</taxon>
    </lineage>
</organism>
<evidence type="ECO:0000313" key="2">
    <source>
        <dbReference type="EMBL" id="QEW29194.1"/>
    </source>
</evidence>
<dbReference type="Pfam" id="PF16867">
    <property type="entry name" value="DMSP_lyase"/>
    <property type="match status" value="1"/>
</dbReference>
<dbReference type="Proteomes" id="UP000325785">
    <property type="component" value="Chromosome"/>
</dbReference>
<accession>A0A0T5PE97</accession>